<protein>
    <submittedName>
        <fullName evidence="2">Pericentrin</fullName>
    </submittedName>
</protein>
<dbReference type="InterPro" id="IPR052796">
    <property type="entry name" value="Nod_factor_sulfotransferase"/>
</dbReference>
<feature type="transmembrane region" description="Helical" evidence="1">
    <location>
        <begin position="12"/>
        <end position="33"/>
    </location>
</feature>
<gene>
    <name evidence="2" type="primary">PCNT_3</name>
    <name evidence="2" type="ORF">g.38008</name>
</gene>
<name>A0A1D1ZIB1_9ARAE</name>
<accession>A0A1D1ZIB1</accession>
<evidence type="ECO:0000313" key="2">
    <source>
        <dbReference type="EMBL" id="JAT66579.1"/>
    </source>
</evidence>
<dbReference type="PANTHER" id="PTHR32175:SF26">
    <property type="entry name" value="PROTEIN, PUTATIVE, EXPRESSED-RELATED"/>
    <property type="match status" value="1"/>
</dbReference>
<proteinExistence type="predicted"/>
<feature type="non-terminal residue" evidence="2">
    <location>
        <position position="106"/>
    </location>
</feature>
<dbReference type="EMBL" id="GDJX01001357">
    <property type="protein sequence ID" value="JAT66579.1"/>
    <property type="molecule type" value="Transcribed_RNA"/>
</dbReference>
<dbReference type="AlphaFoldDB" id="A0A1D1ZIB1"/>
<dbReference type="PANTHER" id="PTHR32175">
    <property type="entry name" value="PROTEIN, PUTATIVE, EXPRESSED-RELATED"/>
    <property type="match status" value="1"/>
</dbReference>
<evidence type="ECO:0000256" key="1">
    <source>
        <dbReference type="SAM" id="Phobius"/>
    </source>
</evidence>
<reference evidence="2" key="1">
    <citation type="submission" date="2015-07" db="EMBL/GenBank/DDBJ databases">
        <title>Transcriptome Assembly of Anthurium amnicola.</title>
        <authorList>
            <person name="Suzuki J."/>
        </authorList>
    </citation>
    <scope>NUCLEOTIDE SEQUENCE</scope>
</reference>
<keyword evidence="1" id="KW-1133">Transmembrane helix</keyword>
<keyword evidence="1" id="KW-0472">Membrane</keyword>
<sequence>MLGVKNPRCLSIAVGMIALVAVTLIGLYFWFVYLKQMPAYAIDGYRRVSPRVATNASEQCLTSGVQPGEKLYLHYPRPKAYNRAECTCNPVHFFAILSMQRSGSGW</sequence>
<keyword evidence="1" id="KW-0812">Transmembrane</keyword>
<organism evidence="2">
    <name type="scientific">Anthurium amnicola</name>
    <dbReference type="NCBI Taxonomy" id="1678845"/>
    <lineage>
        <taxon>Eukaryota</taxon>
        <taxon>Viridiplantae</taxon>
        <taxon>Streptophyta</taxon>
        <taxon>Embryophyta</taxon>
        <taxon>Tracheophyta</taxon>
        <taxon>Spermatophyta</taxon>
        <taxon>Magnoliopsida</taxon>
        <taxon>Liliopsida</taxon>
        <taxon>Araceae</taxon>
        <taxon>Pothoideae</taxon>
        <taxon>Potheae</taxon>
        <taxon>Anthurium</taxon>
    </lineage>
</organism>